<dbReference type="InterPro" id="IPR037401">
    <property type="entry name" value="SnoaL-like"/>
</dbReference>
<evidence type="ECO:0000259" key="1">
    <source>
        <dbReference type="Pfam" id="PF13474"/>
    </source>
</evidence>
<protein>
    <submittedName>
        <fullName evidence="2">Nuclear transport factor 2 family protein</fullName>
    </submittedName>
</protein>
<dbReference type="SUPFAM" id="SSF54427">
    <property type="entry name" value="NTF2-like"/>
    <property type="match status" value="1"/>
</dbReference>
<dbReference type="InterPro" id="IPR032710">
    <property type="entry name" value="NTF2-like_dom_sf"/>
</dbReference>
<evidence type="ECO:0000313" key="3">
    <source>
        <dbReference type="Proteomes" id="UP000521868"/>
    </source>
</evidence>
<name>A0A7X6I8F7_9BURK</name>
<dbReference type="Gene3D" id="3.10.450.50">
    <property type="match status" value="1"/>
</dbReference>
<feature type="domain" description="SnoaL-like" evidence="1">
    <location>
        <begin position="20"/>
        <end position="132"/>
    </location>
</feature>
<dbReference type="PANTHER" id="PTHR34957:SF1">
    <property type="entry name" value="NUCLEAR TRANSPORT FACTOR 2 (NTF2) FAMILY PROTEIN"/>
    <property type="match status" value="1"/>
</dbReference>
<dbReference type="Proteomes" id="UP000521868">
    <property type="component" value="Unassembled WGS sequence"/>
</dbReference>
<keyword evidence="3" id="KW-1185">Reference proteome</keyword>
<dbReference type="RefSeq" id="WP_168109368.1">
    <property type="nucleotide sequence ID" value="NZ_VTOX01000009.1"/>
</dbReference>
<comment type="caution">
    <text evidence="2">The sequence shown here is derived from an EMBL/GenBank/DDBJ whole genome shotgun (WGS) entry which is preliminary data.</text>
</comment>
<organism evidence="2 3">
    <name type="scientific">Ramlibacter lithotrophicus</name>
    <dbReference type="NCBI Taxonomy" id="2606681"/>
    <lineage>
        <taxon>Bacteria</taxon>
        <taxon>Pseudomonadati</taxon>
        <taxon>Pseudomonadota</taxon>
        <taxon>Betaproteobacteria</taxon>
        <taxon>Burkholderiales</taxon>
        <taxon>Comamonadaceae</taxon>
        <taxon>Ramlibacter</taxon>
    </lineage>
</organism>
<evidence type="ECO:0000313" key="2">
    <source>
        <dbReference type="EMBL" id="NKE68244.1"/>
    </source>
</evidence>
<dbReference type="EMBL" id="VTOX01000009">
    <property type="protein sequence ID" value="NKE68244.1"/>
    <property type="molecule type" value="Genomic_DNA"/>
</dbReference>
<accession>A0A7X6I8F7</accession>
<sequence length="149" mass="16122">MRKTKLQAANLEGNADDVEAAFYRALQTGDIDRLMACWADEDEIVCIHPGGPRVIGAVAIRATFESMFSNGSIRAWPERVRKTLGAGSAVHHVVERVEVLGKEGPAQAWVIATNVYHKTAQGWRLVAHHASPGTASEIQEVSASGQVLH</sequence>
<dbReference type="Pfam" id="PF13474">
    <property type="entry name" value="SnoaL_3"/>
    <property type="match status" value="1"/>
</dbReference>
<gene>
    <name evidence="2" type="ORF">RAMLITH_20715</name>
</gene>
<reference evidence="2 3" key="1">
    <citation type="journal article" date="2020" name="Nature">
        <title>Bacterial chemolithoautotrophy via manganese oxidation.</title>
        <authorList>
            <person name="Yu H."/>
            <person name="Leadbetter J.R."/>
        </authorList>
    </citation>
    <scope>NUCLEOTIDE SEQUENCE [LARGE SCALE GENOMIC DNA]</scope>
    <source>
        <strain evidence="2 3">RBP-1</strain>
    </source>
</reference>
<dbReference type="AlphaFoldDB" id="A0A7X6I8F7"/>
<proteinExistence type="predicted"/>
<dbReference type="PANTHER" id="PTHR34957">
    <property type="entry name" value="NUCLEAR TRANSPORT FACTOR 2 (NTF2) FAMILY PROTEIN"/>
    <property type="match status" value="1"/>
</dbReference>